<keyword evidence="2" id="KW-0732">Signal</keyword>
<dbReference type="Pfam" id="PF12895">
    <property type="entry name" value="ANAPC3"/>
    <property type="match status" value="1"/>
</dbReference>
<accession>A0A6S6UHT9</accession>
<dbReference type="SUPFAM" id="SSF48452">
    <property type="entry name" value="TPR-like"/>
    <property type="match status" value="6"/>
</dbReference>
<dbReference type="Gene3D" id="1.25.40.10">
    <property type="entry name" value="Tetratricopeptide repeat domain"/>
    <property type="match status" value="8"/>
</dbReference>
<dbReference type="SMART" id="SM00671">
    <property type="entry name" value="SEL1"/>
    <property type="match status" value="3"/>
</dbReference>
<dbReference type="SMART" id="SM00028">
    <property type="entry name" value="TPR"/>
    <property type="match status" value="13"/>
</dbReference>
<feature type="repeat" description="TPR" evidence="1">
    <location>
        <begin position="892"/>
        <end position="925"/>
    </location>
</feature>
<evidence type="ECO:0000256" key="1">
    <source>
        <dbReference type="PROSITE-ProRule" id="PRU00339"/>
    </source>
</evidence>
<evidence type="ECO:0008006" key="4">
    <source>
        <dbReference type="Google" id="ProtNLM"/>
    </source>
</evidence>
<dbReference type="PROSITE" id="PS50005">
    <property type="entry name" value="TPR"/>
    <property type="match status" value="4"/>
</dbReference>
<dbReference type="PANTHER" id="PTHR12558:SF13">
    <property type="entry name" value="CELL DIVISION CYCLE PROTEIN 27 HOMOLOG"/>
    <property type="match status" value="1"/>
</dbReference>
<name>A0A6S6UHT9_9BACT</name>
<proteinExistence type="predicted"/>
<dbReference type="Pfam" id="PF13432">
    <property type="entry name" value="TPR_16"/>
    <property type="match status" value="2"/>
</dbReference>
<sequence length="1039" mass="120276">MSIKKFFIALLFLSISTMLHAQESAIYRDYQTTYKRGLHFYGQKLYGQALEEFDKVVRTEHLFQDTDVPMYILESELYAGLSALYLEQPDAEKRLLYFMEKNAPSSIATKARLALGDYYYGQRDYNLAIKYLSDVSDSELTNEEIIKKKFNLGYCYFVKKDFKKAKALLTQIKETKTQYYYPSNYYYGITAFFDKDYDKALGAFERANQSSRYDKIVPSYIIQIYFAKKEYKEVIKYGKPLVDKKDIREREQVAQLVGQSYFELGEYRKALPLLEKYVSGTPKVSKEALYQLGYTQYKTGKYKEAIKNFKELNGEKNPLGQNALYNMADCLLKTKNKSAARQAFQKASQMNFDLELQEDALINYAKLSYELGFDSDAITALQSIKSTSDYNNEAQNLMAKVFLNTRDYDKALETLRKMKPTAKTPKMKETHQKVAYFRGVQMYNNGKYDQSIRLFDESLKEGINMETKALAYFWKGEAFFKKKSFDTSIDEYSKFVAVEKTVQRLPDNSSLGVANYGIAYSYIKKNDYPNASKYFNLTVDVIEENLRSYNDKYVTNFVYPDALLRAGDCLLYLRDYPSARKHYKKIINNNYPNKDYAMYQLSLIHNLENNTTSQLALLDKVIRDYPSSRYADDAYYDKGNALFNMNKKDLAIASYEKLLQDYPNSDMKNKTLLKLGLIAYSVGRNEEALNYYKGVFRTDPQSEEAKDALAAIKEIYIGDGNPDGYFNFVNTVQGYSVGEFERDSLMFIAAQIKFDNADWNGAVASYTNYLDRFPTGLNSIQAHFNRGEALFDLKRYNEAIQDYAYISDQGSSVFAETANHRAANIAYYSTQNFPEAQKYYGRLEQAATTEELLFEAQQFGMRSAFYASDFQVLPSIAERLIKNPRATTQDHAEAYYFMGKAYLAQQEDDKALDAFEKNIQLSGDDVHSAEARYWRAYMTYKNRNLDKAMDLCFQNNKEIPGHPYWLVKSFILLADIYAEQDNLFQSKATLQSIVNNYEGDQDLLNEAKRKLQRVIDAEQSKSKIKRANLNGELEMIEER</sequence>
<feature type="repeat" description="TPR" evidence="1">
    <location>
        <begin position="632"/>
        <end position="665"/>
    </location>
</feature>
<dbReference type="AlphaFoldDB" id="A0A6S6UHT9"/>
<dbReference type="InterPro" id="IPR019734">
    <property type="entry name" value="TPR_rpt"/>
</dbReference>
<dbReference type="Pfam" id="PF13174">
    <property type="entry name" value="TPR_6"/>
    <property type="match status" value="2"/>
</dbReference>
<gene>
    <name evidence="3" type="ORF">HELGO_WM22308</name>
</gene>
<dbReference type="Pfam" id="PF13181">
    <property type="entry name" value="TPR_8"/>
    <property type="match status" value="1"/>
</dbReference>
<dbReference type="EMBL" id="CACVAQ010000423">
    <property type="protein sequence ID" value="CAA6828142.1"/>
    <property type="molecule type" value="Genomic_DNA"/>
</dbReference>
<feature type="chain" id="PRO_5027789845" description="Tetratricopeptide repeat protein" evidence="2">
    <location>
        <begin position="22"/>
        <end position="1039"/>
    </location>
</feature>
<feature type="repeat" description="TPR" evidence="1">
    <location>
        <begin position="251"/>
        <end position="284"/>
    </location>
</feature>
<protein>
    <recommendedName>
        <fullName evidence="4">Tetratricopeptide repeat protein</fullName>
    </recommendedName>
</protein>
<evidence type="ECO:0000256" key="2">
    <source>
        <dbReference type="SAM" id="SignalP"/>
    </source>
</evidence>
<keyword evidence="1" id="KW-0802">TPR repeat</keyword>
<dbReference type="InterPro" id="IPR011990">
    <property type="entry name" value="TPR-like_helical_dom_sf"/>
</dbReference>
<reference evidence="3" key="1">
    <citation type="submission" date="2020-01" db="EMBL/GenBank/DDBJ databases">
        <authorList>
            <person name="Meier V. D."/>
            <person name="Meier V D."/>
        </authorList>
    </citation>
    <scope>NUCLEOTIDE SEQUENCE</scope>
    <source>
        <strain evidence="3">HLG_WM_MAG_10</strain>
    </source>
</reference>
<dbReference type="PANTHER" id="PTHR12558">
    <property type="entry name" value="CELL DIVISION CYCLE 16,23,27"/>
    <property type="match status" value="1"/>
</dbReference>
<feature type="repeat" description="TPR" evidence="1">
    <location>
        <begin position="669"/>
        <end position="702"/>
    </location>
</feature>
<organism evidence="3">
    <name type="scientific">uncultured Aureispira sp</name>
    <dbReference type="NCBI Taxonomy" id="1331704"/>
    <lineage>
        <taxon>Bacteria</taxon>
        <taxon>Pseudomonadati</taxon>
        <taxon>Bacteroidota</taxon>
        <taxon>Saprospiria</taxon>
        <taxon>Saprospirales</taxon>
        <taxon>Saprospiraceae</taxon>
        <taxon>Aureispira</taxon>
        <taxon>environmental samples</taxon>
    </lineage>
</organism>
<feature type="signal peptide" evidence="2">
    <location>
        <begin position="1"/>
        <end position="21"/>
    </location>
</feature>
<dbReference type="InterPro" id="IPR006597">
    <property type="entry name" value="Sel1-like"/>
</dbReference>
<evidence type="ECO:0000313" key="3">
    <source>
        <dbReference type="EMBL" id="CAA6828142.1"/>
    </source>
</evidence>